<feature type="compositionally biased region" description="Polar residues" evidence="5">
    <location>
        <begin position="1"/>
        <end position="27"/>
    </location>
</feature>
<dbReference type="Pfam" id="PF01479">
    <property type="entry name" value="S4"/>
    <property type="match status" value="1"/>
</dbReference>
<dbReference type="InterPro" id="IPR020094">
    <property type="entry name" value="TruA/RsuA/RluB/E/F_N"/>
</dbReference>
<dbReference type="RefSeq" id="WP_011583552.1">
    <property type="nucleotide sequence ID" value="NC_008255.1"/>
</dbReference>
<dbReference type="Pfam" id="PF00849">
    <property type="entry name" value="PseudoU_synth_2"/>
    <property type="match status" value="1"/>
</dbReference>
<feature type="compositionally biased region" description="Basic and acidic residues" evidence="5">
    <location>
        <begin position="184"/>
        <end position="198"/>
    </location>
</feature>
<dbReference type="InterPro" id="IPR006145">
    <property type="entry name" value="PsdUridine_synth_RsuA/RluA"/>
</dbReference>
<organism evidence="7 8">
    <name type="scientific">Cytophaga hutchinsonii (strain ATCC 33406 / DSM 1761 / CIP 103989 / NBRC 15051 / NCIMB 9469 / D465)</name>
    <dbReference type="NCBI Taxonomy" id="269798"/>
    <lineage>
        <taxon>Bacteria</taxon>
        <taxon>Pseudomonadati</taxon>
        <taxon>Bacteroidota</taxon>
        <taxon>Cytophagia</taxon>
        <taxon>Cytophagales</taxon>
        <taxon>Cytophagaceae</taxon>
        <taxon>Cytophaga</taxon>
    </lineage>
</organism>
<dbReference type="InterPro" id="IPR036986">
    <property type="entry name" value="S4_RNA-bd_sf"/>
</dbReference>
<sequence>MSKQRTNNNKRPANSRPASSKGRSNSAEGGRGPKKSSNTRSTSSRSEEGRSSRSGFDKKTSSKRPSSSSRGGSERGPKEEKDLYGSKRTTQSRAKKFETSKRAVGRGPSGRKPAKKSYTDKDESFIPYDKRSEDTKSPYIKRGIAQSGEDRRPQPDRGVERRPAKRSDSRGGDDRSPAKRSYTKRGEGSAEYKSRAGEGRSSAPKKTFGPKREDDSRSGRGPAAKFPNKRTSGSREESGDFKRKPTTRRSFDADEKESKPRGRKELSNDDFDADFDADFSDEDRNKKDKPKFDKDQVKKGRKAYENKLDKLSKPKPNAVKVSAPDSFEIRLNKYISNSGICSRREADQLIIEGTVKVNGIVVTELGYKVKPGDSVKYNNKVLNPEKSVYVLLNKPKDFITTMEDENDRKTVMQLVANATKERIYPVGRLDRNTTGLLLFTNDGELAQKLTHPSNKVKKIYEVELDKPITAEDFDKIVDGKIHLFDGPVKVDEAAIISPSKKIIGIEIHEGRNRIVRRIFESLGYDVLKLDRVMYAGLTKKNIPRGSWRYLTATEVNKIKYLD</sequence>
<dbReference type="GO" id="GO:0120159">
    <property type="term" value="F:rRNA pseudouridine synthase activity"/>
    <property type="evidence" value="ECO:0007669"/>
    <property type="project" value="UniProtKB-ARBA"/>
</dbReference>
<evidence type="ECO:0000256" key="4">
    <source>
        <dbReference type="RuleBase" id="RU003887"/>
    </source>
</evidence>
<dbReference type="InterPro" id="IPR000748">
    <property type="entry name" value="PsdUridine_synth_RsuA/RluB/E/F"/>
</dbReference>
<dbReference type="FunFam" id="3.10.290.10:FF:000003">
    <property type="entry name" value="Pseudouridine synthase"/>
    <property type="match status" value="1"/>
</dbReference>
<feature type="domain" description="RNA-binding S4" evidence="6">
    <location>
        <begin position="329"/>
        <end position="396"/>
    </location>
</feature>
<evidence type="ECO:0000313" key="8">
    <source>
        <dbReference type="Proteomes" id="UP000001822"/>
    </source>
</evidence>
<dbReference type="InterPro" id="IPR020103">
    <property type="entry name" value="PsdUridine_synth_cat_dom_sf"/>
</dbReference>
<dbReference type="InterPro" id="IPR018496">
    <property type="entry name" value="PsdUridine_synth_RsuA/RluB_CS"/>
</dbReference>
<dbReference type="InterPro" id="IPR042092">
    <property type="entry name" value="PsdUridine_s_RsuA/RluB/E/F_cat"/>
</dbReference>
<dbReference type="PROSITE" id="PS01149">
    <property type="entry name" value="PSI_RSU"/>
    <property type="match status" value="1"/>
</dbReference>
<dbReference type="CDD" id="cd02870">
    <property type="entry name" value="PseudoU_synth_RsuA_like"/>
    <property type="match status" value="1"/>
</dbReference>
<dbReference type="EMBL" id="CP000383">
    <property type="protein sequence ID" value="ABG57436.1"/>
    <property type="molecule type" value="Genomic_DNA"/>
</dbReference>
<dbReference type="EC" id="5.4.99.-" evidence="4"/>
<comment type="similarity">
    <text evidence="1 4">Belongs to the pseudouridine synthase RsuA family.</text>
</comment>
<dbReference type="Gene3D" id="3.30.70.1560">
    <property type="entry name" value="Alpha-L RNA-binding motif"/>
    <property type="match status" value="1"/>
</dbReference>
<dbReference type="NCBIfam" id="TIGR00093">
    <property type="entry name" value="pseudouridine synthase"/>
    <property type="match status" value="1"/>
</dbReference>
<feature type="compositionally biased region" description="Basic and acidic residues" evidence="5">
    <location>
        <begin position="148"/>
        <end position="177"/>
    </location>
</feature>
<evidence type="ECO:0000256" key="1">
    <source>
        <dbReference type="ARBA" id="ARBA00008348"/>
    </source>
</evidence>
<keyword evidence="3" id="KW-0694">RNA-binding</keyword>
<proteinExistence type="inferred from homology"/>
<feature type="compositionally biased region" description="Acidic residues" evidence="5">
    <location>
        <begin position="268"/>
        <end position="281"/>
    </location>
</feature>
<dbReference type="GO" id="GO:0000455">
    <property type="term" value="P:enzyme-directed rRNA pseudouridine synthesis"/>
    <property type="evidence" value="ECO:0007669"/>
    <property type="project" value="UniProtKB-ARBA"/>
</dbReference>
<dbReference type="SUPFAM" id="SSF55120">
    <property type="entry name" value="Pseudouridine synthase"/>
    <property type="match status" value="1"/>
</dbReference>
<accession>A0A6N4SME7</accession>
<dbReference type="InterPro" id="IPR002942">
    <property type="entry name" value="S4_RNA-bd"/>
</dbReference>
<evidence type="ECO:0000256" key="2">
    <source>
        <dbReference type="ARBA" id="ARBA00023235"/>
    </source>
</evidence>
<evidence type="ECO:0000313" key="7">
    <source>
        <dbReference type="EMBL" id="ABG57436.1"/>
    </source>
</evidence>
<feature type="compositionally biased region" description="Basic and acidic residues" evidence="5">
    <location>
        <begin position="72"/>
        <end position="85"/>
    </location>
</feature>
<feature type="compositionally biased region" description="Basic and acidic residues" evidence="5">
    <location>
        <begin position="45"/>
        <end position="60"/>
    </location>
</feature>
<dbReference type="InterPro" id="IPR050343">
    <property type="entry name" value="RsuA_PseudoU_synthase"/>
</dbReference>
<dbReference type="CDD" id="cd00165">
    <property type="entry name" value="S4"/>
    <property type="match status" value="1"/>
</dbReference>
<keyword evidence="7" id="KW-0456">Lyase</keyword>
<feature type="compositionally biased region" description="Basic and acidic residues" evidence="5">
    <location>
        <begin position="233"/>
        <end position="267"/>
    </location>
</feature>
<feature type="region of interest" description="Disordered" evidence="5">
    <location>
        <begin position="1"/>
        <end position="300"/>
    </location>
</feature>
<dbReference type="PANTHER" id="PTHR47683:SF2">
    <property type="entry name" value="RNA-BINDING S4 DOMAIN-CONTAINING PROTEIN"/>
    <property type="match status" value="1"/>
</dbReference>
<dbReference type="AlphaFoldDB" id="A0A6N4SME7"/>
<evidence type="ECO:0000256" key="3">
    <source>
        <dbReference type="PROSITE-ProRule" id="PRU00182"/>
    </source>
</evidence>
<dbReference type="PROSITE" id="PS50889">
    <property type="entry name" value="S4"/>
    <property type="match status" value="1"/>
</dbReference>
<evidence type="ECO:0000259" key="6">
    <source>
        <dbReference type="SMART" id="SM00363"/>
    </source>
</evidence>
<dbReference type="GO" id="GO:0016829">
    <property type="term" value="F:lyase activity"/>
    <property type="evidence" value="ECO:0007669"/>
    <property type="project" value="UniProtKB-KW"/>
</dbReference>
<reference evidence="7 8" key="1">
    <citation type="journal article" date="2007" name="Appl. Environ. Microbiol.">
        <title>Genome sequence of the cellulolytic gliding bacterium Cytophaga hutchinsonii.</title>
        <authorList>
            <person name="Xie G."/>
            <person name="Bruce D.C."/>
            <person name="Challacombe J.F."/>
            <person name="Chertkov O."/>
            <person name="Detter J.C."/>
            <person name="Gilna P."/>
            <person name="Han C.S."/>
            <person name="Lucas S."/>
            <person name="Misra M."/>
            <person name="Myers G.L."/>
            <person name="Richardson P."/>
            <person name="Tapia R."/>
            <person name="Thayer N."/>
            <person name="Thompson L.S."/>
            <person name="Brettin T.S."/>
            <person name="Henrissat B."/>
            <person name="Wilson D.B."/>
            <person name="McBride M.J."/>
        </authorList>
    </citation>
    <scope>NUCLEOTIDE SEQUENCE [LARGE SCALE GENOMIC DNA]</scope>
    <source>
        <strain evidence="8">ATCC 33406 / DSM 1761 / CIP 103989 / NBRC 15051 / NCIMB 9469 / D465</strain>
    </source>
</reference>
<dbReference type="Gene3D" id="3.30.70.580">
    <property type="entry name" value="Pseudouridine synthase I, catalytic domain, N-terminal subdomain"/>
    <property type="match status" value="1"/>
</dbReference>
<dbReference type="OrthoDB" id="1012272at2"/>
<keyword evidence="8" id="KW-1185">Reference proteome</keyword>
<dbReference type="SMART" id="SM00363">
    <property type="entry name" value="S4"/>
    <property type="match status" value="1"/>
</dbReference>
<keyword evidence="2 4" id="KW-0413">Isomerase</keyword>
<name>A0A6N4SME7_CYTH3</name>
<dbReference type="PANTHER" id="PTHR47683">
    <property type="entry name" value="PSEUDOURIDINE SYNTHASE FAMILY PROTEIN-RELATED"/>
    <property type="match status" value="1"/>
</dbReference>
<dbReference type="GO" id="GO:0003723">
    <property type="term" value="F:RNA binding"/>
    <property type="evidence" value="ECO:0007669"/>
    <property type="project" value="UniProtKB-KW"/>
</dbReference>
<dbReference type="KEGG" id="chu:CHU_0143"/>
<gene>
    <name evidence="7" type="primary">rluB</name>
    <name evidence="7" type="ordered locus">CHU_0143</name>
</gene>
<dbReference type="Proteomes" id="UP000001822">
    <property type="component" value="Chromosome"/>
</dbReference>
<protein>
    <recommendedName>
        <fullName evidence="4">Pseudouridine synthase</fullName>
        <ecNumber evidence="4">5.4.99.-</ecNumber>
    </recommendedName>
</protein>
<feature type="compositionally biased region" description="Basic and acidic residues" evidence="5">
    <location>
        <begin position="117"/>
        <end position="136"/>
    </location>
</feature>
<dbReference type="Gene3D" id="3.10.290.10">
    <property type="entry name" value="RNA-binding S4 domain"/>
    <property type="match status" value="1"/>
</dbReference>
<dbReference type="SUPFAM" id="SSF55174">
    <property type="entry name" value="Alpha-L RNA-binding motif"/>
    <property type="match status" value="1"/>
</dbReference>
<evidence type="ECO:0000256" key="5">
    <source>
        <dbReference type="SAM" id="MobiDB-lite"/>
    </source>
</evidence>
<feature type="compositionally biased region" description="Basic and acidic residues" evidence="5">
    <location>
        <begin position="282"/>
        <end position="300"/>
    </location>
</feature>